<dbReference type="FunFam" id="3.40.50.1000:FF:000028">
    <property type="entry name" value="Calcium-transporting P-type ATPase, putative"/>
    <property type="match status" value="1"/>
</dbReference>
<dbReference type="InterPro" id="IPR023214">
    <property type="entry name" value="HAD_sf"/>
</dbReference>
<feature type="domain" description="Cation-transporting P-type ATPase N-terminal" evidence="11">
    <location>
        <begin position="1"/>
        <end position="75"/>
    </location>
</feature>
<dbReference type="SUPFAM" id="SSF81660">
    <property type="entry name" value="Metal cation-transporting ATPase, ATP-binding domain N"/>
    <property type="match status" value="1"/>
</dbReference>
<dbReference type="InterPro" id="IPR044492">
    <property type="entry name" value="P_typ_ATPase_HD_dom"/>
</dbReference>
<evidence type="ECO:0000256" key="2">
    <source>
        <dbReference type="ARBA" id="ARBA00005675"/>
    </source>
</evidence>
<dbReference type="Pfam" id="PF00690">
    <property type="entry name" value="Cation_ATPase_N"/>
    <property type="match status" value="1"/>
</dbReference>
<accession>A0A318KK90</accession>
<comment type="subcellular location">
    <subcellularLocation>
        <location evidence="1">Cell membrane</location>
        <topology evidence="1">Multi-pass membrane protein</topology>
    </subcellularLocation>
</comment>
<dbReference type="SUPFAM" id="SSF81653">
    <property type="entry name" value="Calcium ATPase, transduction domain A"/>
    <property type="match status" value="1"/>
</dbReference>
<comment type="similarity">
    <text evidence="2">Belongs to the cation transport ATPase (P-type) (TC 3.A.3) family. Type IIA subfamily.</text>
</comment>
<dbReference type="NCBIfam" id="TIGR01494">
    <property type="entry name" value="ATPase_P-type"/>
    <property type="match status" value="3"/>
</dbReference>
<evidence type="ECO:0000256" key="9">
    <source>
        <dbReference type="ARBA" id="ARBA00023136"/>
    </source>
</evidence>
<keyword evidence="6" id="KW-0067">ATP-binding</keyword>
<sequence>MAYRNSIKEIAVLTDTNLNQGLSQSEAEKRWRRDGANELVEEKKESPIKIFLEQFKDPMVIILIIGAALSVTLGEAMDACIILFVIIMNALIGTGQVLKSEKALAALKQLIHPTCKVIRDGVLTEINSSECVVGDLIEFEAGDCIPCDLRLISTTRLKLDESLLTGESEPAEKNEFFVADGPLGPADQRNMAFMSTYVTSGRGRGIAVHCGMDSEVGKIAALLNKDNNEMTPMQRRMAEMGKMLGLLSVVLCAVMFAVGVIQGKNIFDMLLLAISLAVAAIPEGLPAVVTIVQAMGVTTMSSQNAIVRKLHAVETLGSVSVICSDKTGTLTQNKMNVVSTYSDREFDQPVTKEFLTICALCNNVETRGDTLLGDPSEKALVEFAQRHGIVKQQLECSQIRIDEIPFDSSRKKMSTIHEIGQEKVVYTKGAVDRIINQCTHLLVNGQKVLMSSYDKKCIMEASKIMGQKALRVFALAMKSAHTLREDTLEKDCTFVGLAGMMDPPREEVAEAIETCRKAQIRVVMITGDSPITAYAIGHQLKLVSREEDVMSGDEIDTLNDDQLLQACKRVRIFARVSPEHKVRLVESFKKNGGIVAMTGDGVNDAPALKSADIGIAMGENGSDVCKSASDILLTDDNFKTIVTAVEAGRNIYLKIQKAVYYLLSCNLGEIMTLFLAVLLLPHGVPALCAIQILWVNLVTDAFPALALGVEPDDRHVMEQKPRDPKESLFAHGGYAFVVCNGLYIGTISLVAFKYGLAHSTVMAQTMAFMVLSMSQLFHAMNCRNDKVSMFSIGLFKNKWLILTIVVGLALQVFVCHFPPMNLLLKTMPLALKEWLIVFGLSASTMVINEVSKLFNH</sequence>
<dbReference type="InterPro" id="IPR023298">
    <property type="entry name" value="ATPase_P-typ_TM_dom_sf"/>
</dbReference>
<dbReference type="Pfam" id="PF00689">
    <property type="entry name" value="Cation_ATPase_C"/>
    <property type="match status" value="1"/>
</dbReference>
<dbReference type="InterPro" id="IPR023299">
    <property type="entry name" value="ATPase_P-typ_cyto_dom_N"/>
</dbReference>
<name>A0A318KK90_9FIRM</name>
<evidence type="ECO:0000256" key="8">
    <source>
        <dbReference type="ARBA" id="ARBA00022989"/>
    </source>
</evidence>
<evidence type="ECO:0000256" key="7">
    <source>
        <dbReference type="ARBA" id="ARBA00022967"/>
    </source>
</evidence>
<dbReference type="Gene3D" id="3.40.50.1000">
    <property type="entry name" value="HAD superfamily/HAD-like"/>
    <property type="match status" value="1"/>
</dbReference>
<feature type="transmembrane region" description="Helical" evidence="10">
    <location>
        <begin position="799"/>
        <end position="819"/>
    </location>
</feature>
<keyword evidence="13" id="KW-1185">Reference proteome</keyword>
<organism evidence="12 13">
    <name type="scientific">Dielma fastidiosa</name>
    <dbReference type="NCBI Taxonomy" id="1034346"/>
    <lineage>
        <taxon>Bacteria</taxon>
        <taxon>Bacillati</taxon>
        <taxon>Bacillota</taxon>
        <taxon>Erysipelotrichia</taxon>
        <taxon>Erysipelotrichales</taxon>
        <taxon>Erysipelotrichaceae</taxon>
        <taxon>Dielma</taxon>
    </lineage>
</organism>
<feature type="transmembrane region" description="Helical" evidence="10">
    <location>
        <begin position="756"/>
        <end position="778"/>
    </location>
</feature>
<evidence type="ECO:0000256" key="10">
    <source>
        <dbReference type="SAM" id="Phobius"/>
    </source>
</evidence>
<evidence type="ECO:0000256" key="5">
    <source>
        <dbReference type="ARBA" id="ARBA00022741"/>
    </source>
</evidence>
<dbReference type="GO" id="GO:0005524">
    <property type="term" value="F:ATP binding"/>
    <property type="evidence" value="ECO:0007669"/>
    <property type="project" value="UniProtKB-KW"/>
</dbReference>
<dbReference type="InterPro" id="IPR008250">
    <property type="entry name" value="ATPase_P-typ_transduc_dom_A_sf"/>
</dbReference>
<evidence type="ECO:0000256" key="4">
    <source>
        <dbReference type="ARBA" id="ARBA00022692"/>
    </source>
</evidence>
<dbReference type="SUPFAM" id="SSF81665">
    <property type="entry name" value="Calcium ATPase, transmembrane domain M"/>
    <property type="match status" value="1"/>
</dbReference>
<protein>
    <submittedName>
        <fullName evidence="12">Ca2+-transporting ATPase</fullName>
    </submittedName>
</protein>
<dbReference type="Pfam" id="PF00122">
    <property type="entry name" value="E1-E2_ATPase"/>
    <property type="match status" value="1"/>
</dbReference>
<dbReference type="Proteomes" id="UP000247612">
    <property type="component" value="Unassembled WGS sequence"/>
</dbReference>
<dbReference type="SFLD" id="SFLDF00027">
    <property type="entry name" value="p-type_atpase"/>
    <property type="match status" value="1"/>
</dbReference>
<comment type="caution">
    <text evidence="12">The sequence shown here is derived from an EMBL/GenBank/DDBJ whole genome shotgun (WGS) entry which is preliminary data.</text>
</comment>
<dbReference type="PANTHER" id="PTHR43294:SF21">
    <property type="entry name" value="CATION TRANSPORTING ATPASE"/>
    <property type="match status" value="1"/>
</dbReference>
<dbReference type="Pfam" id="PF13246">
    <property type="entry name" value="Cation_ATPase"/>
    <property type="match status" value="1"/>
</dbReference>
<evidence type="ECO:0000256" key="6">
    <source>
        <dbReference type="ARBA" id="ARBA00022840"/>
    </source>
</evidence>
<evidence type="ECO:0000313" key="12">
    <source>
        <dbReference type="EMBL" id="PXX78199.1"/>
    </source>
</evidence>
<evidence type="ECO:0000256" key="1">
    <source>
        <dbReference type="ARBA" id="ARBA00004651"/>
    </source>
</evidence>
<dbReference type="InterPro" id="IPR018303">
    <property type="entry name" value="ATPase_P-typ_P_site"/>
</dbReference>
<dbReference type="InterPro" id="IPR004014">
    <property type="entry name" value="ATPase_P-typ_cation-transptr_N"/>
</dbReference>
<reference evidence="12 13" key="1">
    <citation type="submission" date="2018-05" db="EMBL/GenBank/DDBJ databases">
        <title>Genomic Encyclopedia of Type Strains, Phase IV (KMG-IV): sequencing the most valuable type-strain genomes for metagenomic binning, comparative biology and taxonomic classification.</title>
        <authorList>
            <person name="Goeker M."/>
        </authorList>
    </citation>
    <scope>NUCLEOTIDE SEQUENCE [LARGE SCALE GENOMIC DNA]</scope>
    <source>
        <strain evidence="12 13">JC118</strain>
    </source>
</reference>
<keyword evidence="3" id="KW-1003">Cell membrane</keyword>
<keyword evidence="8 10" id="KW-1133">Transmembrane helix</keyword>
<evidence type="ECO:0000259" key="11">
    <source>
        <dbReference type="SMART" id="SM00831"/>
    </source>
</evidence>
<dbReference type="GO" id="GO:0005391">
    <property type="term" value="F:P-type sodium:potassium-exchanging transporter activity"/>
    <property type="evidence" value="ECO:0007669"/>
    <property type="project" value="TreeGrafter"/>
</dbReference>
<dbReference type="GO" id="GO:0030007">
    <property type="term" value="P:intracellular potassium ion homeostasis"/>
    <property type="evidence" value="ECO:0007669"/>
    <property type="project" value="TreeGrafter"/>
</dbReference>
<dbReference type="GO" id="GO:1990573">
    <property type="term" value="P:potassium ion import across plasma membrane"/>
    <property type="evidence" value="ECO:0007669"/>
    <property type="project" value="TreeGrafter"/>
</dbReference>
<keyword evidence="4 10" id="KW-0812">Transmembrane</keyword>
<keyword evidence="5" id="KW-0547">Nucleotide-binding</keyword>
<feature type="transmembrane region" description="Helical" evidence="10">
    <location>
        <begin position="728"/>
        <end position="750"/>
    </location>
</feature>
<dbReference type="EMBL" id="QJKH01000008">
    <property type="protein sequence ID" value="PXX78199.1"/>
    <property type="molecule type" value="Genomic_DNA"/>
</dbReference>
<feature type="transmembrane region" description="Helical" evidence="10">
    <location>
        <begin position="269"/>
        <end position="292"/>
    </location>
</feature>
<feature type="transmembrane region" description="Helical" evidence="10">
    <location>
        <begin position="59"/>
        <end position="92"/>
    </location>
</feature>
<dbReference type="GO" id="GO:0006883">
    <property type="term" value="P:intracellular sodium ion homeostasis"/>
    <property type="evidence" value="ECO:0007669"/>
    <property type="project" value="TreeGrafter"/>
</dbReference>
<dbReference type="PRINTS" id="PR00119">
    <property type="entry name" value="CATATPASE"/>
</dbReference>
<dbReference type="Gene3D" id="3.40.1110.10">
    <property type="entry name" value="Calcium-transporting ATPase, cytoplasmic domain N"/>
    <property type="match status" value="1"/>
</dbReference>
<dbReference type="InterPro" id="IPR006068">
    <property type="entry name" value="ATPase_P-typ_cation-transptr_C"/>
</dbReference>
<dbReference type="GO" id="GO:0016887">
    <property type="term" value="F:ATP hydrolysis activity"/>
    <property type="evidence" value="ECO:0007669"/>
    <property type="project" value="InterPro"/>
</dbReference>
<dbReference type="InterPro" id="IPR036412">
    <property type="entry name" value="HAD-like_sf"/>
</dbReference>
<dbReference type="SFLD" id="SFLDG00002">
    <property type="entry name" value="C1.7:_P-type_atpase_like"/>
    <property type="match status" value="1"/>
</dbReference>
<feature type="transmembrane region" description="Helical" evidence="10">
    <location>
        <begin position="658"/>
        <end position="678"/>
    </location>
</feature>
<dbReference type="GO" id="GO:0005886">
    <property type="term" value="C:plasma membrane"/>
    <property type="evidence" value="ECO:0007669"/>
    <property type="project" value="UniProtKB-SubCell"/>
</dbReference>
<dbReference type="AlphaFoldDB" id="A0A318KK90"/>
<dbReference type="RefSeq" id="WP_022936775.1">
    <property type="nucleotide sequence ID" value="NZ_CABKRQ010000001.1"/>
</dbReference>
<dbReference type="SUPFAM" id="SSF56784">
    <property type="entry name" value="HAD-like"/>
    <property type="match status" value="1"/>
</dbReference>
<dbReference type="PRINTS" id="PR00120">
    <property type="entry name" value="HATPASE"/>
</dbReference>
<evidence type="ECO:0000313" key="13">
    <source>
        <dbReference type="Proteomes" id="UP000247612"/>
    </source>
</evidence>
<dbReference type="PROSITE" id="PS00154">
    <property type="entry name" value="ATPASE_E1_E2"/>
    <property type="match status" value="1"/>
</dbReference>
<feature type="transmembrane region" description="Helical" evidence="10">
    <location>
        <begin position="684"/>
        <end position="707"/>
    </location>
</feature>
<dbReference type="OrthoDB" id="9760364at2"/>
<proteinExistence type="inferred from homology"/>
<dbReference type="Gene3D" id="1.20.1110.10">
    <property type="entry name" value="Calcium-transporting ATPase, transmembrane domain"/>
    <property type="match status" value="1"/>
</dbReference>
<dbReference type="SMART" id="SM00831">
    <property type="entry name" value="Cation_ATPase_N"/>
    <property type="match status" value="1"/>
</dbReference>
<dbReference type="InterPro" id="IPR001757">
    <property type="entry name" value="P_typ_ATPase"/>
</dbReference>
<dbReference type="GO" id="GO:0036376">
    <property type="term" value="P:sodium ion export across plasma membrane"/>
    <property type="evidence" value="ECO:0007669"/>
    <property type="project" value="TreeGrafter"/>
</dbReference>
<keyword evidence="9 10" id="KW-0472">Membrane</keyword>
<evidence type="ECO:0000256" key="3">
    <source>
        <dbReference type="ARBA" id="ARBA00022475"/>
    </source>
</evidence>
<dbReference type="PANTHER" id="PTHR43294">
    <property type="entry name" value="SODIUM/POTASSIUM-TRANSPORTING ATPASE SUBUNIT ALPHA"/>
    <property type="match status" value="1"/>
</dbReference>
<keyword evidence="7" id="KW-1278">Translocase</keyword>
<gene>
    <name evidence="12" type="ORF">DES51_108126</name>
</gene>
<dbReference type="InterPro" id="IPR050510">
    <property type="entry name" value="Cation_transp_ATPase_P-type"/>
</dbReference>
<dbReference type="STRING" id="1034346.GCA_000313565_00471"/>
<dbReference type="FunFam" id="3.40.50.1000:FF:000001">
    <property type="entry name" value="Phospholipid-transporting ATPase IC"/>
    <property type="match status" value="1"/>
</dbReference>
<dbReference type="SFLD" id="SFLDS00003">
    <property type="entry name" value="Haloacid_Dehalogenase"/>
    <property type="match status" value="1"/>
</dbReference>
<feature type="transmembrane region" description="Helical" evidence="10">
    <location>
        <begin position="243"/>
        <end position="263"/>
    </location>
</feature>
<dbReference type="GO" id="GO:1902600">
    <property type="term" value="P:proton transmembrane transport"/>
    <property type="evidence" value="ECO:0007669"/>
    <property type="project" value="TreeGrafter"/>
</dbReference>
<dbReference type="InterPro" id="IPR059000">
    <property type="entry name" value="ATPase_P-type_domA"/>
</dbReference>
<dbReference type="Gene3D" id="2.70.150.10">
    <property type="entry name" value="Calcium-transporting ATPase, cytoplasmic transduction domain A"/>
    <property type="match status" value="1"/>
</dbReference>